<evidence type="ECO:0000259" key="10">
    <source>
        <dbReference type="Pfam" id="PF01472"/>
    </source>
</evidence>
<dbReference type="PANTHER" id="PTHR43654:SF1">
    <property type="entry name" value="ISOPENTENYL PHOSPHATE KINASE"/>
    <property type="match status" value="1"/>
</dbReference>
<dbReference type="InterPro" id="IPR041739">
    <property type="entry name" value="G5K_ProB"/>
</dbReference>
<dbReference type="PROSITE" id="PS50890">
    <property type="entry name" value="PUA"/>
    <property type="match status" value="1"/>
</dbReference>
<comment type="catalytic activity">
    <reaction evidence="8">
        <text>L-glutamate + ATP = L-glutamyl 5-phosphate + ADP</text>
        <dbReference type="Rhea" id="RHEA:14877"/>
        <dbReference type="ChEBI" id="CHEBI:29985"/>
        <dbReference type="ChEBI" id="CHEBI:30616"/>
        <dbReference type="ChEBI" id="CHEBI:58274"/>
        <dbReference type="ChEBI" id="CHEBI:456216"/>
        <dbReference type="EC" id="2.7.2.11"/>
    </reaction>
</comment>
<feature type="binding site" evidence="8">
    <location>
        <position position="137"/>
    </location>
    <ligand>
        <name>substrate</name>
    </ligand>
</feature>
<dbReference type="GO" id="GO:0005524">
    <property type="term" value="F:ATP binding"/>
    <property type="evidence" value="ECO:0007669"/>
    <property type="project" value="UniProtKB-KW"/>
</dbReference>
<keyword evidence="6 8" id="KW-0418">Kinase</keyword>
<evidence type="ECO:0000313" key="11">
    <source>
        <dbReference type="EMBL" id="KGP63840.1"/>
    </source>
</evidence>
<keyword evidence="12" id="KW-1185">Reference proteome</keyword>
<keyword evidence="3 8" id="KW-0641">Proline biosynthesis</keyword>
<proteinExistence type="inferred from homology"/>
<dbReference type="SUPFAM" id="SSF53633">
    <property type="entry name" value="Carbamate kinase-like"/>
    <property type="match status" value="1"/>
</dbReference>
<dbReference type="InterPro" id="IPR001048">
    <property type="entry name" value="Asp/Glu/Uridylate_kinase"/>
</dbReference>
<dbReference type="HAMAP" id="MF_00456">
    <property type="entry name" value="ProB"/>
    <property type="match status" value="1"/>
</dbReference>
<dbReference type="PIRSF" id="PIRSF000729">
    <property type="entry name" value="GK"/>
    <property type="match status" value="1"/>
</dbReference>
<dbReference type="OrthoDB" id="9804434at2"/>
<feature type="binding site" evidence="8">
    <location>
        <position position="46"/>
    </location>
    <ligand>
        <name>substrate</name>
    </ligand>
</feature>
<evidence type="ECO:0000259" key="9">
    <source>
        <dbReference type="Pfam" id="PF00696"/>
    </source>
</evidence>
<dbReference type="InterPro" id="IPR036393">
    <property type="entry name" value="AceGlu_kinase-like_sf"/>
</dbReference>
<dbReference type="InterPro" id="IPR015947">
    <property type="entry name" value="PUA-like_sf"/>
</dbReference>
<accession>A0A0A2SRU1</accession>
<dbReference type="Proteomes" id="UP000054422">
    <property type="component" value="Unassembled WGS sequence"/>
</dbReference>
<dbReference type="SUPFAM" id="SSF88697">
    <property type="entry name" value="PUA domain-like"/>
    <property type="match status" value="1"/>
</dbReference>
<dbReference type="EMBL" id="JNCF01000009">
    <property type="protein sequence ID" value="KGP63840.1"/>
    <property type="molecule type" value="Genomic_DNA"/>
</dbReference>
<dbReference type="CDD" id="cd04242">
    <property type="entry name" value="AAK_G5K_ProB"/>
    <property type="match status" value="1"/>
</dbReference>
<dbReference type="STRING" id="1498499.EP47_12495"/>
<evidence type="ECO:0000256" key="6">
    <source>
        <dbReference type="ARBA" id="ARBA00022777"/>
    </source>
</evidence>
<evidence type="ECO:0000256" key="3">
    <source>
        <dbReference type="ARBA" id="ARBA00022650"/>
    </source>
</evidence>
<feature type="binding site" evidence="8">
    <location>
        <position position="6"/>
    </location>
    <ligand>
        <name>ATP</name>
        <dbReference type="ChEBI" id="CHEBI:30616"/>
    </ligand>
</feature>
<evidence type="ECO:0000256" key="1">
    <source>
        <dbReference type="ARBA" id="ARBA00022490"/>
    </source>
</evidence>
<dbReference type="RefSeq" id="WP_035887826.1">
    <property type="nucleotide sequence ID" value="NZ_JNCF01000009.1"/>
</dbReference>
<organism evidence="11 12">
    <name type="scientific">Legionella norrlandica</name>
    <dbReference type="NCBI Taxonomy" id="1498499"/>
    <lineage>
        <taxon>Bacteria</taxon>
        <taxon>Pseudomonadati</taxon>
        <taxon>Pseudomonadota</taxon>
        <taxon>Gammaproteobacteria</taxon>
        <taxon>Legionellales</taxon>
        <taxon>Legionellaceae</taxon>
        <taxon>Legionella</taxon>
    </lineage>
</organism>
<keyword evidence="5 8" id="KW-0547">Nucleotide-binding</keyword>
<comment type="caution">
    <text evidence="11">The sequence shown here is derived from an EMBL/GenBank/DDBJ whole genome shotgun (WGS) entry which is preliminary data.</text>
</comment>
<keyword evidence="7 8" id="KW-0067">ATP-binding</keyword>
<dbReference type="GO" id="GO:0003723">
    <property type="term" value="F:RNA binding"/>
    <property type="evidence" value="ECO:0007669"/>
    <property type="project" value="InterPro"/>
</dbReference>
<gene>
    <name evidence="8" type="primary">proB</name>
    <name evidence="11" type="ORF">EP47_12495</name>
</gene>
<evidence type="ECO:0000313" key="12">
    <source>
        <dbReference type="Proteomes" id="UP000054422"/>
    </source>
</evidence>
<evidence type="ECO:0000256" key="4">
    <source>
        <dbReference type="ARBA" id="ARBA00022679"/>
    </source>
</evidence>
<dbReference type="UniPathway" id="UPA00098">
    <property type="reaction ID" value="UER00359"/>
</dbReference>
<name>A0A0A2SRU1_9GAMM</name>
<dbReference type="Pfam" id="PF01472">
    <property type="entry name" value="PUA"/>
    <property type="match status" value="1"/>
</dbReference>
<dbReference type="GO" id="GO:0055129">
    <property type="term" value="P:L-proline biosynthetic process"/>
    <property type="evidence" value="ECO:0007669"/>
    <property type="project" value="UniProtKB-UniRule"/>
</dbReference>
<comment type="similarity">
    <text evidence="8">Belongs to the glutamate 5-kinase family.</text>
</comment>
<keyword evidence="1 8" id="KW-0963">Cytoplasm</keyword>
<dbReference type="FunFam" id="3.40.1160.10:FF:000006">
    <property type="entry name" value="Glutamate 5-kinase"/>
    <property type="match status" value="1"/>
</dbReference>
<dbReference type="CDD" id="cd21157">
    <property type="entry name" value="PUA_G5K"/>
    <property type="match status" value="1"/>
</dbReference>
<dbReference type="EC" id="2.7.2.11" evidence="8"/>
<feature type="domain" description="Aspartate/glutamate/uridylate kinase" evidence="9">
    <location>
        <begin position="1"/>
        <end position="232"/>
    </location>
</feature>
<dbReference type="GO" id="GO:0005829">
    <property type="term" value="C:cytosol"/>
    <property type="evidence" value="ECO:0007669"/>
    <property type="project" value="TreeGrafter"/>
</dbReference>
<dbReference type="PRINTS" id="PR00474">
    <property type="entry name" value="GLU5KINASE"/>
</dbReference>
<dbReference type="GO" id="GO:0004349">
    <property type="term" value="F:glutamate 5-kinase activity"/>
    <property type="evidence" value="ECO:0007669"/>
    <property type="project" value="UniProtKB-UniRule"/>
</dbReference>
<dbReference type="AlphaFoldDB" id="A0A0A2SRU1"/>
<evidence type="ECO:0000256" key="2">
    <source>
        <dbReference type="ARBA" id="ARBA00022605"/>
    </source>
</evidence>
<dbReference type="InterPro" id="IPR002478">
    <property type="entry name" value="PUA"/>
</dbReference>
<comment type="pathway">
    <text evidence="8">Amino-acid biosynthesis; L-proline biosynthesis; L-glutamate 5-semialdehyde from L-glutamate: step 1/2.</text>
</comment>
<feature type="binding site" evidence="8">
    <location>
        <position position="149"/>
    </location>
    <ligand>
        <name>substrate</name>
    </ligand>
</feature>
<dbReference type="InterPro" id="IPR001057">
    <property type="entry name" value="Glu/AcGlu_kinase"/>
</dbReference>
<dbReference type="Gene3D" id="2.30.130.10">
    <property type="entry name" value="PUA domain"/>
    <property type="match status" value="1"/>
</dbReference>
<reference evidence="11 12" key="1">
    <citation type="submission" date="2014-05" db="EMBL/GenBank/DDBJ databases">
        <authorList>
            <person name="Rizzardi K."/>
            <person name="Winiecka-Krusnell J."/>
            <person name="Ramliden M."/>
            <person name="Alm E."/>
            <person name="Andersson S."/>
            <person name="Byfors S."/>
        </authorList>
    </citation>
    <scope>NUCLEOTIDE SEQUENCE [LARGE SCALE GENOMIC DNA]</scope>
    <source>
        <strain evidence="11 12">LEGN</strain>
    </source>
</reference>
<dbReference type="Gene3D" id="3.40.1160.10">
    <property type="entry name" value="Acetylglutamate kinase-like"/>
    <property type="match status" value="2"/>
</dbReference>
<dbReference type="InterPro" id="IPR011529">
    <property type="entry name" value="Glu_5kinase"/>
</dbReference>
<feature type="domain" description="PUA" evidence="10">
    <location>
        <begin position="273"/>
        <end position="342"/>
    </location>
</feature>
<evidence type="ECO:0000256" key="8">
    <source>
        <dbReference type="HAMAP-Rule" id="MF_00456"/>
    </source>
</evidence>
<dbReference type="InterPro" id="IPR036974">
    <property type="entry name" value="PUA_sf"/>
</dbReference>
<protein>
    <recommendedName>
        <fullName evidence="8">Glutamate 5-kinase</fullName>
        <ecNumber evidence="8">2.7.2.11</ecNumber>
    </recommendedName>
    <alternativeName>
        <fullName evidence="8">Gamma-glutamyl kinase</fullName>
        <shortName evidence="8">GK</shortName>
    </alternativeName>
</protein>
<keyword evidence="4 8" id="KW-0808">Transferase</keyword>
<dbReference type="Pfam" id="PF00696">
    <property type="entry name" value="AA_kinase"/>
    <property type="match status" value="1"/>
</dbReference>
<dbReference type="InterPro" id="IPR005715">
    <property type="entry name" value="Glu_5kinase/COase_Synthase"/>
</dbReference>
<comment type="function">
    <text evidence="8">Catalyzes the transfer of a phosphate group to glutamate to form L-glutamate 5-phosphate.</text>
</comment>
<sequence length="355" mass="39498">MKIVIKVGTQSILSSDGTPFEPIMLHLVEQIVTLQKAEHHIVLVSSGAVASGRKVASQFLGRQYGSSIGEKQVLASLGQYELMHIYASMFKEHSILASQLLLTKQDFQTRQHYLNISRLLHEILNHKNIVPIINENDSVAIEELMFTDNDELAGLIAAMINADKLIILSNVEGVYTKHPNEEGSELISIINSKNDWPEVSAVKSLLGRGGMISKLGTARKMSNLGITTHIASINHPSVIMRILKEEPLGTTIMPSKKKSNIKRWIAYSEKKTGSITINSCLVDIIKEDKRVISILPVGIEKFSGDFKRGDLIEILTPNNEKIGIGLARYDAIKLNEYLGKSSKPEFIHYDHLHIF</sequence>
<keyword evidence="2 8" id="KW-0028">Amino-acid biosynthesis</keyword>
<evidence type="ECO:0000256" key="7">
    <source>
        <dbReference type="ARBA" id="ARBA00022840"/>
    </source>
</evidence>
<comment type="caution">
    <text evidence="8">Lacks conserved residue(s) required for the propagation of feature annotation.</text>
</comment>
<evidence type="ECO:0000256" key="5">
    <source>
        <dbReference type="ARBA" id="ARBA00022741"/>
    </source>
</evidence>
<comment type="subcellular location">
    <subcellularLocation>
        <location evidence="8">Cytoplasm</location>
    </subcellularLocation>
</comment>
<dbReference type="PANTHER" id="PTHR43654">
    <property type="entry name" value="GLUTAMATE 5-KINASE"/>
    <property type="match status" value="1"/>
</dbReference>
<dbReference type="NCBIfam" id="TIGR01027">
    <property type="entry name" value="proB"/>
    <property type="match status" value="1"/>
</dbReference>